<dbReference type="Proteomes" id="UP000035100">
    <property type="component" value="Unassembled WGS sequence"/>
</dbReference>
<evidence type="ECO:0000256" key="5">
    <source>
        <dbReference type="ARBA" id="ARBA00022840"/>
    </source>
</evidence>
<protein>
    <submittedName>
        <fullName evidence="7">Oligopeptide/dipeptide ABC transporter, ATP-binding protein</fullName>
    </submittedName>
</protein>
<comment type="similarity">
    <text evidence="2">Belongs to the ABC transporter superfamily.</text>
</comment>
<dbReference type="GO" id="GO:0015833">
    <property type="term" value="P:peptide transport"/>
    <property type="evidence" value="ECO:0007669"/>
    <property type="project" value="InterPro"/>
</dbReference>
<dbReference type="GO" id="GO:0016887">
    <property type="term" value="F:ATP hydrolysis activity"/>
    <property type="evidence" value="ECO:0007669"/>
    <property type="project" value="InterPro"/>
</dbReference>
<dbReference type="PANTHER" id="PTHR43776:SF7">
    <property type="entry name" value="D,D-DIPEPTIDE TRANSPORT ATP-BINDING PROTEIN DDPF-RELATED"/>
    <property type="match status" value="1"/>
</dbReference>
<evidence type="ECO:0000256" key="2">
    <source>
        <dbReference type="ARBA" id="ARBA00005417"/>
    </source>
</evidence>
<dbReference type="eggNOG" id="COG4608">
    <property type="taxonomic scope" value="Bacteria"/>
</dbReference>
<dbReference type="NCBIfam" id="TIGR01727">
    <property type="entry name" value="oligo_HPY"/>
    <property type="match status" value="1"/>
</dbReference>
<dbReference type="GO" id="GO:0005886">
    <property type="term" value="C:plasma membrane"/>
    <property type="evidence" value="ECO:0007669"/>
    <property type="project" value="UniProtKB-SubCell"/>
</dbReference>
<dbReference type="CDD" id="cd03257">
    <property type="entry name" value="ABC_NikE_OppD_transporters"/>
    <property type="match status" value="1"/>
</dbReference>
<dbReference type="AlphaFoldDB" id="A0A0D0NKJ6"/>
<evidence type="ECO:0000313" key="7">
    <source>
        <dbReference type="EMBL" id="KIQ68845.1"/>
    </source>
</evidence>
<dbReference type="SMART" id="SM00382">
    <property type="entry name" value="AAA"/>
    <property type="match status" value="1"/>
</dbReference>
<dbReference type="SUPFAM" id="SSF52540">
    <property type="entry name" value="P-loop containing nucleoside triphosphate hydrolases"/>
    <property type="match status" value="1"/>
</dbReference>
<dbReference type="FunFam" id="3.40.50.300:FF:000016">
    <property type="entry name" value="Oligopeptide ABC transporter ATP-binding component"/>
    <property type="match status" value="1"/>
</dbReference>
<dbReference type="Gene3D" id="3.40.50.300">
    <property type="entry name" value="P-loop containing nucleotide triphosphate hydrolases"/>
    <property type="match status" value="1"/>
</dbReference>
<gene>
    <name evidence="7" type="ORF">Wenmar_02574</name>
</gene>
<organism evidence="7 8">
    <name type="scientific">Wenxinia marina DSM 24838</name>
    <dbReference type="NCBI Taxonomy" id="1123501"/>
    <lineage>
        <taxon>Bacteria</taxon>
        <taxon>Pseudomonadati</taxon>
        <taxon>Pseudomonadota</taxon>
        <taxon>Alphaproteobacteria</taxon>
        <taxon>Rhodobacterales</taxon>
        <taxon>Roseobacteraceae</taxon>
        <taxon>Wenxinia</taxon>
    </lineage>
</organism>
<evidence type="ECO:0000256" key="4">
    <source>
        <dbReference type="ARBA" id="ARBA00022741"/>
    </source>
</evidence>
<dbReference type="InterPro" id="IPR003439">
    <property type="entry name" value="ABC_transporter-like_ATP-bd"/>
</dbReference>
<sequence>MSAPLLSCRDLSVTFDVNRRGAWPWTPPMKLRAVSDVSFDLAPGECLGVVGESGSGKSTLARAIVGTVPTSGGRIVFDGTELSSMSPRERRRHRKGVQMVFQDPLAALNPRMPVGDIIAEPLLTHHPDTPKKEVKARVQEMMERVGLLPNLINRYPHEFSGGQCQRIGIARALVLKPRLLICDEPVSALDVSVQAQVVNLLKELQRDMGLSMIFIAHDLSVVKHISDRIVVMYLGRLMEEAASRPLTTRPRHPYTQALIASVPIPDPVLEKARVRPIISGELPSPLNPPSGCVFRTRCPKARPDCAEGIPPMLEPEPGHFVACPYNEVQDVLAVADEAREKVT</sequence>
<dbReference type="InterPro" id="IPR027417">
    <property type="entry name" value="P-loop_NTPase"/>
</dbReference>
<dbReference type="GO" id="GO:0055085">
    <property type="term" value="P:transmembrane transport"/>
    <property type="evidence" value="ECO:0007669"/>
    <property type="project" value="UniProtKB-ARBA"/>
</dbReference>
<comment type="caution">
    <text evidence="7">The sequence shown here is derived from an EMBL/GenBank/DDBJ whole genome shotgun (WGS) entry which is preliminary data.</text>
</comment>
<keyword evidence="3" id="KW-0813">Transport</keyword>
<proteinExistence type="inferred from homology"/>
<keyword evidence="4" id="KW-0547">Nucleotide-binding</keyword>
<evidence type="ECO:0000256" key="1">
    <source>
        <dbReference type="ARBA" id="ARBA00004417"/>
    </source>
</evidence>
<feature type="domain" description="ABC transporter" evidence="6">
    <location>
        <begin position="6"/>
        <end position="259"/>
    </location>
</feature>
<dbReference type="Pfam" id="PF08352">
    <property type="entry name" value="oligo_HPY"/>
    <property type="match status" value="1"/>
</dbReference>
<reference evidence="7 8" key="1">
    <citation type="submission" date="2013-01" db="EMBL/GenBank/DDBJ databases">
        <authorList>
            <person name="Fiebig A."/>
            <person name="Goeker M."/>
            <person name="Klenk H.-P.P."/>
        </authorList>
    </citation>
    <scope>NUCLEOTIDE SEQUENCE [LARGE SCALE GENOMIC DNA]</scope>
    <source>
        <strain evidence="7 8">DSM 24838</strain>
    </source>
</reference>
<evidence type="ECO:0000256" key="3">
    <source>
        <dbReference type="ARBA" id="ARBA00022448"/>
    </source>
</evidence>
<evidence type="ECO:0000259" key="6">
    <source>
        <dbReference type="PROSITE" id="PS50893"/>
    </source>
</evidence>
<dbReference type="RefSeq" id="WP_018301477.1">
    <property type="nucleotide sequence ID" value="NZ_KB902277.1"/>
</dbReference>
<accession>A0A0D0NKJ6</accession>
<keyword evidence="8" id="KW-1185">Reference proteome</keyword>
<dbReference type="STRING" id="1123501.Wenmar_02574"/>
<dbReference type="PROSITE" id="PS50893">
    <property type="entry name" value="ABC_TRANSPORTER_2"/>
    <property type="match status" value="1"/>
</dbReference>
<comment type="subcellular location">
    <subcellularLocation>
        <location evidence="1">Cell inner membrane</location>
        <topology evidence="1">Peripheral membrane protein</topology>
    </subcellularLocation>
</comment>
<evidence type="ECO:0000313" key="8">
    <source>
        <dbReference type="Proteomes" id="UP000035100"/>
    </source>
</evidence>
<dbReference type="EMBL" id="AONG01000012">
    <property type="protein sequence ID" value="KIQ68845.1"/>
    <property type="molecule type" value="Genomic_DNA"/>
</dbReference>
<dbReference type="PROSITE" id="PS00211">
    <property type="entry name" value="ABC_TRANSPORTER_1"/>
    <property type="match status" value="1"/>
</dbReference>
<dbReference type="InterPro" id="IPR050319">
    <property type="entry name" value="ABC_transp_ATP-bind"/>
</dbReference>
<dbReference type="GO" id="GO:0005524">
    <property type="term" value="F:ATP binding"/>
    <property type="evidence" value="ECO:0007669"/>
    <property type="project" value="UniProtKB-KW"/>
</dbReference>
<dbReference type="PANTHER" id="PTHR43776">
    <property type="entry name" value="TRANSPORT ATP-BINDING PROTEIN"/>
    <property type="match status" value="1"/>
</dbReference>
<keyword evidence="5 7" id="KW-0067">ATP-binding</keyword>
<dbReference type="InterPro" id="IPR003593">
    <property type="entry name" value="AAA+_ATPase"/>
</dbReference>
<dbReference type="InterPro" id="IPR017871">
    <property type="entry name" value="ABC_transporter-like_CS"/>
</dbReference>
<dbReference type="PATRIC" id="fig|1123501.6.peg.2685"/>
<dbReference type="InterPro" id="IPR013563">
    <property type="entry name" value="Oligopep_ABC_C"/>
</dbReference>
<name>A0A0D0NKJ6_9RHOB</name>
<dbReference type="Pfam" id="PF00005">
    <property type="entry name" value="ABC_tran"/>
    <property type="match status" value="1"/>
</dbReference>
<dbReference type="OrthoDB" id="9802264at2"/>